<dbReference type="AlphaFoldDB" id="A0A9P6J605"/>
<evidence type="ECO:0000256" key="1">
    <source>
        <dbReference type="ARBA" id="ARBA00013260"/>
    </source>
</evidence>
<gene>
    <name evidence="8" type="primary">PTRH1</name>
    <name evidence="8" type="ORF">BGZ65_002752</name>
</gene>
<name>A0A9P6J605_9FUNG</name>
<dbReference type="Proteomes" id="UP000749646">
    <property type="component" value="Unassembled WGS sequence"/>
</dbReference>
<dbReference type="SUPFAM" id="SSF53178">
    <property type="entry name" value="Peptidyl-tRNA hydrolase-like"/>
    <property type="match status" value="1"/>
</dbReference>
<dbReference type="InterPro" id="IPR018171">
    <property type="entry name" value="Pept_tRNA_hydro_CS"/>
</dbReference>
<evidence type="ECO:0000256" key="2">
    <source>
        <dbReference type="ARBA" id="ARBA00022555"/>
    </source>
</evidence>
<dbReference type="EMBL" id="JAAAHW010006284">
    <property type="protein sequence ID" value="KAF9963511.1"/>
    <property type="molecule type" value="Genomic_DNA"/>
</dbReference>
<dbReference type="InterPro" id="IPR001328">
    <property type="entry name" value="Pept_tRNA_hydro"/>
</dbReference>
<dbReference type="GO" id="GO:0004045">
    <property type="term" value="F:peptidyl-tRNA hydrolase activity"/>
    <property type="evidence" value="ECO:0007669"/>
    <property type="project" value="UniProtKB-EC"/>
</dbReference>
<dbReference type="NCBIfam" id="TIGR00447">
    <property type="entry name" value="pth"/>
    <property type="match status" value="1"/>
</dbReference>
<evidence type="ECO:0000313" key="9">
    <source>
        <dbReference type="Proteomes" id="UP000749646"/>
    </source>
</evidence>
<protein>
    <recommendedName>
        <fullName evidence="1 6">Peptidyl-tRNA hydrolase</fullName>
        <ecNumber evidence="1 6">3.1.1.29</ecNumber>
    </recommendedName>
</protein>
<dbReference type="PANTHER" id="PTHR17224:SF1">
    <property type="entry name" value="PEPTIDYL-TRNA HYDROLASE"/>
    <property type="match status" value="1"/>
</dbReference>
<evidence type="ECO:0000256" key="3">
    <source>
        <dbReference type="ARBA" id="ARBA00022801"/>
    </source>
</evidence>
<proteinExistence type="inferred from homology"/>
<comment type="similarity">
    <text evidence="5 7">Belongs to the PTH family.</text>
</comment>
<comment type="catalytic activity">
    <reaction evidence="6">
        <text>an N-acyl-L-alpha-aminoacyl-tRNA + H2O = an N-acyl-L-amino acid + a tRNA + H(+)</text>
        <dbReference type="Rhea" id="RHEA:54448"/>
        <dbReference type="Rhea" id="RHEA-COMP:10123"/>
        <dbReference type="Rhea" id="RHEA-COMP:13883"/>
        <dbReference type="ChEBI" id="CHEBI:15377"/>
        <dbReference type="ChEBI" id="CHEBI:15378"/>
        <dbReference type="ChEBI" id="CHEBI:59874"/>
        <dbReference type="ChEBI" id="CHEBI:78442"/>
        <dbReference type="ChEBI" id="CHEBI:138191"/>
        <dbReference type="EC" id="3.1.1.29"/>
    </reaction>
</comment>
<evidence type="ECO:0000256" key="6">
    <source>
        <dbReference type="RuleBase" id="RU000673"/>
    </source>
</evidence>
<evidence type="ECO:0000313" key="8">
    <source>
        <dbReference type="EMBL" id="KAF9963511.1"/>
    </source>
</evidence>
<comment type="caution">
    <text evidence="8">The sequence shown here is derived from an EMBL/GenBank/DDBJ whole genome shotgun (WGS) entry which is preliminary data.</text>
</comment>
<evidence type="ECO:0000256" key="4">
    <source>
        <dbReference type="ARBA" id="ARBA00022884"/>
    </source>
</evidence>
<dbReference type="PROSITE" id="PS01195">
    <property type="entry name" value="PEPT_TRNA_HYDROL_1"/>
    <property type="match status" value="1"/>
</dbReference>
<dbReference type="InterPro" id="IPR036416">
    <property type="entry name" value="Pept_tRNA_hydro_sf"/>
</dbReference>
<organism evidence="8 9">
    <name type="scientific">Modicella reniformis</name>
    <dbReference type="NCBI Taxonomy" id="1440133"/>
    <lineage>
        <taxon>Eukaryota</taxon>
        <taxon>Fungi</taxon>
        <taxon>Fungi incertae sedis</taxon>
        <taxon>Mucoromycota</taxon>
        <taxon>Mortierellomycotina</taxon>
        <taxon>Mortierellomycetes</taxon>
        <taxon>Mortierellales</taxon>
        <taxon>Mortierellaceae</taxon>
        <taxon>Modicella</taxon>
    </lineage>
</organism>
<accession>A0A9P6J605</accession>
<dbReference type="EC" id="3.1.1.29" evidence="1 6"/>
<evidence type="ECO:0000256" key="5">
    <source>
        <dbReference type="ARBA" id="ARBA00038063"/>
    </source>
</evidence>
<keyword evidence="3 6" id="KW-0378">Hydrolase</keyword>
<dbReference type="CDD" id="cd00462">
    <property type="entry name" value="PTH"/>
    <property type="match status" value="1"/>
</dbReference>
<keyword evidence="4" id="KW-0694">RNA-binding</keyword>
<reference evidence="8" key="1">
    <citation type="journal article" date="2020" name="Fungal Divers.">
        <title>Resolving the Mortierellaceae phylogeny through synthesis of multi-gene phylogenetics and phylogenomics.</title>
        <authorList>
            <person name="Vandepol N."/>
            <person name="Liber J."/>
            <person name="Desiro A."/>
            <person name="Na H."/>
            <person name="Kennedy M."/>
            <person name="Barry K."/>
            <person name="Grigoriev I.V."/>
            <person name="Miller A.N."/>
            <person name="O'Donnell K."/>
            <person name="Stajich J.E."/>
            <person name="Bonito G."/>
        </authorList>
    </citation>
    <scope>NUCLEOTIDE SEQUENCE</scope>
    <source>
        <strain evidence="8">MES-2147</strain>
    </source>
</reference>
<dbReference type="Gene3D" id="3.40.50.1470">
    <property type="entry name" value="Peptidyl-tRNA hydrolase"/>
    <property type="match status" value="1"/>
</dbReference>
<keyword evidence="2" id="KW-0820">tRNA-binding</keyword>
<keyword evidence="9" id="KW-1185">Reference proteome</keyword>
<evidence type="ECO:0000256" key="7">
    <source>
        <dbReference type="RuleBase" id="RU004320"/>
    </source>
</evidence>
<sequence length="228" mass="25510">MGTLTKPFTKHVLVAGLGNHNYPGTRHNVGMMIVDSFARRFNVDWKLKPGWQSDFATVTTTVTLPKRRGIYPKERGPPGEEFKKGPREMIDLEITLTLLKSRMMMNVSGTSLSRAVKELGITVENVLVVHDDLERDIGKISSKSYGSAGGHNGIASCIKYLRSQHFRRLRIGIGRPPFKQRSSDIVSSYVLGKFNPSEIEILEQTVFPKACDDIIRMTTVSSDPSKQF</sequence>
<dbReference type="Pfam" id="PF01195">
    <property type="entry name" value="Pept_tRNA_hydro"/>
    <property type="match status" value="1"/>
</dbReference>
<dbReference type="PANTHER" id="PTHR17224">
    <property type="entry name" value="PEPTIDYL-TRNA HYDROLASE"/>
    <property type="match status" value="1"/>
</dbReference>
<dbReference type="OrthoDB" id="1711136at2759"/>
<dbReference type="GO" id="GO:0000049">
    <property type="term" value="F:tRNA binding"/>
    <property type="evidence" value="ECO:0007669"/>
    <property type="project" value="UniProtKB-KW"/>
</dbReference>